<dbReference type="GO" id="GO:0003723">
    <property type="term" value="F:RNA binding"/>
    <property type="evidence" value="ECO:0007669"/>
    <property type="project" value="UniProtKB-UniRule"/>
</dbReference>
<keyword evidence="7 9" id="KW-0687">Ribonucleoprotein</keyword>
<comment type="subcellular location">
    <subcellularLocation>
        <location evidence="9">Virion</location>
    </subcellularLocation>
    <subcellularLocation>
        <location evidence="9">Host cytoplasm</location>
    </subcellularLocation>
</comment>
<dbReference type="GO" id="GO:0019013">
    <property type="term" value="C:viral nucleocapsid"/>
    <property type="evidence" value="ECO:0007669"/>
    <property type="project" value="UniProtKB-UniRule"/>
</dbReference>
<evidence type="ECO:0000256" key="3">
    <source>
        <dbReference type="ARBA" id="ARBA00022561"/>
    </source>
</evidence>
<evidence type="ECO:0000256" key="2">
    <source>
        <dbReference type="ARBA" id="ARBA00022497"/>
    </source>
</evidence>
<keyword evidence="6 9" id="KW-0543">Viral nucleoprotein</keyword>
<sequence length="451" mass="51289">MEAALQEIGTMMGEIEGVEIEVEPPTEEVDLFSALRTLIAEDPDEQPTTEIVTIQGTQRDEEPHFNIGNISTYVDNLDVTKMPLRSLDKFARVRGIKLNTMQTPIPPWVDACLCTYTPIRLEVLSDAQCEPLCEAMFHGLTQEMTEQAAANIMLLAWQLRQFDRTRRVLPETDQCLDNKVPLEISALSTDVLGEGSIVYGGGDTSNMNLYITACAYVAASLLRLFTKTPENYSKAIAEHIPGRFYKFYLKKFPLRDFKPDIKCLEALAMIFNSRTVYKGTLAPFLYCYEDLVESKGMCQMLYEQHLGLTGMHVVNLFQRVAKELHGELDMLCSFMFHVTTEDALVALCDLIADYILRPADSRKRQTWKYARLFGQEHFAVLQTKSCRNLVYSLAYMAKELGISGNQDVMNIVHIKRMGDSARLQPTVWAQRAIKWFQASEQVTRINPFTRL</sequence>
<comment type="function">
    <text evidence="9">Encapsidates the genome, protecting it from nucleases. The encapsidated genomic RNA is termed the nucleocapsid (NC) and serves as template for viral transcription and replication.</text>
</comment>
<reference evidence="10" key="1">
    <citation type="journal article" date="2022" name="bioRxiv">
        <title>Unlocking the hidden genetic diversity of varicosaviruses, the neglected plant rhabdoviruses.</title>
        <authorList>
            <person name="Bejerman N."/>
            <person name="Dietzgen R.G."/>
            <person name="Debat H."/>
        </authorList>
    </citation>
    <scope>NUCLEOTIDE SEQUENCE</scope>
</reference>
<name>A0A9N7AB08_9RHAB</name>
<keyword evidence="5 9" id="KW-0694">RNA-binding</keyword>
<evidence type="ECO:0000256" key="8">
    <source>
        <dbReference type="ARBA" id="ARBA00033344"/>
    </source>
</evidence>
<keyword evidence="4 9" id="KW-0946">Virion</keyword>
<dbReference type="Pfam" id="PF03216">
    <property type="entry name" value="Rhabdo_ncap_2"/>
    <property type="match status" value="1"/>
</dbReference>
<dbReference type="InterPro" id="IPR004902">
    <property type="entry name" value="Rhabdo_ncap_2"/>
</dbReference>
<evidence type="ECO:0000256" key="6">
    <source>
        <dbReference type="ARBA" id="ARBA00023086"/>
    </source>
</evidence>
<keyword evidence="3 9" id="KW-0167">Capsid protein</keyword>
<proteinExistence type="inferred from homology"/>
<evidence type="ECO:0000256" key="1">
    <source>
        <dbReference type="ARBA" id="ARBA00014389"/>
    </source>
</evidence>
<accession>A0A9N7AB08</accession>
<evidence type="ECO:0000313" key="10">
    <source>
        <dbReference type="EMBL" id="DAZ90768.1"/>
    </source>
</evidence>
<dbReference type="GO" id="GO:0019029">
    <property type="term" value="C:helical viral capsid"/>
    <property type="evidence" value="ECO:0007669"/>
    <property type="project" value="UniProtKB-UniRule"/>
</dbReference>
<protein>
    <recommendedName>
        <fullName evidence="1 9">Nucleoprotein</fullName>
        <shortName evidence="9">NP</shortName>
        <shortName evidence="9">Protein N</shortName>
    </recommendedName>
    <alternativeName>
        <fullName evidence="8 9">Nucleocapsid protein</fullName>
    </alternativeName>
</protein>
<keyword evidence="9" id="KW-1035">Host cytoplasm</keyword>
<comment type="subunit">
    <text evidence="9">Homomultimerizes to form the nucleocapsid. Binds to viral genomic RNA.</text>
</comment>
<comment type="similarity">
    <text evidence="9">Belongs to the nucleorhabdovirus nucleocapsid protein family.</text>
</comment>
<evidence type="ECO:0000256" key="9">
    <source>
        <dbReference type="RuleBase" id="RU369108"/>
    </source>
</evidence>
<dbReference type="EMBL" id="BK061791">
    <property type="protein sequence ID" value="DAZ90768.1"/>
    <property type="molecule type" value="Viral_cRNA"/>
</dbReference>
<dbReference type="GO" id="GO:1990904">
    <property type="term" value="C:ribonucleoprotein complex"/>
    <property type="evidence" value="ECO:0007669"/>
    <property type="project" value="UniProtKB-UniRule"/>
</dbReference>
<evidence type="ECO:0000256" key="5">
    <source>
        <dbReference type="ARBA" id="ARBA00022884"/>
    </source>
</evidence>
<dbReference type="GO" id="GO:0030430">
    <property type="term" value="C:host cell cytoplasm"/>
    <property type="evidence" value="ECO:0007669"/>
    <property type="project" value="UniProtKB-SubCell"/>
</dbReference>
<evidence type="ECO:0000256" key="7">
    <source>
        <dbReference type="ARBA" id="ARBA00023274"/>
    </source>
</evidence>
<evidence type="ECO:0000256" key="4">
    <source>
        <dbReference type="ARBA" id="ARBA00022844"/>
    </source>
</evidence>
<organism evidence="10">
    <name type="scientific">Pennisetum virus 1</name>
    <dbReference type="NCBI Taxonomy" id="2977978"/>
    <lineage>
        <taxon>Viruses</taxon>
        <taxon>Riboviria</taxon>
        <taxon>Orthornavirae</taxon>
        <taxon>Negarnaviricota</taxon>
        <taxon>Haploviricotina</taxon>
        <taxon>Monjiviricetes</taxon>
        <taxon>Mononegavirales</taxon>
        <taxon>Rhabdoviridae</taxon>
        <taxon>Betarhabdovirinae</taxon>
        <taxon>Varicosavirus</taxon>
        <taxon>Varicosavirus penniseti</taxon>
    </lineage>
</organism>
<keyword evidence="2 9" id="KW-1139">Helical capsid protein</keyword>